<evidence type="ECO:0000313" key="2">
    <source>
        <dbReference type="Proteomes" id="UP000694522"/>
    </source>
</evidence>
<organism evidence="1 2">
    <name type="scientific">Amazona collaria</name>
    <name type="common">yellow-billed parrot</name>
    <dbReference type="NCBI Taxonomy" id="241587"/>
    <lineage>
        <taxon>Eukaryota</taxon>
        <taxon>Metazoa</taxon>
        <taxon>Chordata</taxon>
        <taxon>Craniata</taxon>
        <taxon>Vertebrata</taxon>
        <taxon>Euteleostomi</taxon>
        <taxon>Archelosauria</taxon>
        <taxon>Archosauria</taxon>
        <taxon>Dinosauria</taxon>
        <taxon>Saurischia</taxon>
        <taxon>Theropoda</taxon>
        <taxon>Coelurosauria</taxon>
        <taxon>Aves</taxon>
        <taxon>Neognathae</taxon>
        <taxon>Neoaves</taxon>
        <taxon>Telluraves</taxon>
        <taxon>Australaves</taxon>
        <taxon>Psittaciformes</taxon>
        <taxon>Psittacidae</taxon>
        <taxon>Amazona</taxon>
    </lineage>
</organism>
<evidence type="ECO:0000313" key="1">
    <source>
        <dbReference type="Ensembl" id="ENSACOP00000023097.1"/>
    </source>
</evidence>
<reference evidence="1" key="2">
    <citation type="submission" date="2025-09" db="UniProtKB">
        <authorList>
            <consortium name="Ensembl"/>
        </authorList>
    </citation>
    <scope>IDENTIFICATION</scope>
</reference>
<dbReference type="Ensembl" id="ENSACOT00000023899.1">
    <property type="protein sequence ID" value="ENSACOP00000023097.1"/>
    <property type="gene ID" value="ENSACOG00000015657.1"/>
</dbReference>
<dbReference type="AlphaFoldDB" id="A0A8B9GHI1"/>
<accession>A0A8B9GHI1</accession>
<keyword evidence="2" id="KW-1185">Reference proteome</keyword>
<sequence length="81" mass="9010">VGKGWKLGGTGNTYALCLDTTVLQPHAAILLLQDLEIPVWCSMQHVRLFLMVCQHWIFQKMKPFSPTKLSIVIQVLGTSSA</sequence>
<protein>
    <submittedName>
        <fullName evidence="1">Uncharacterized protein</fullName>
    </submittedName>
</protein>
<name>A0A8B9GHI1_9PSIT</name>
<reference evidence="1" key="1">
    <citation type="submission" date="2025-08" db="UniProtKB">
        <authorList>
            <consortium name="Ensembl"/>
        </authorList>
    </citation>
    <scope>IDENTIFICATION</scope>
</reference>
<proteinExistence type="predicted"/>
<dbReference type="Proteomes" id="UP000694522">
    <property type="component" value="Unplaced"/>
</dbReference>